<proteinExistence type="predicted"/>
<dbReference type="NCBIfam" id="TIGR02453">
    <property type="entry name" value="TIGR02453 family protein"/>
    <property type="match status" value="1"/>
</dbReference>
<dbReference type="PANTHER" id="PTHR36452">
    <property type="entry name" value="CHROMOSOME 12, WHOLE GENOME SHOTGUN SEQUENCE"/>
    <property type="match status" value="1"/>
</dbReference>
<dbReference type="AlphaFoldDB" id="A0A1G9U4C4"/>
<dbReference type="STRING" id="990371.SAMN05421813_11532"/>
<dbReference type="Proteomes" id="UP000199226">
    <property type="component" value="Unassembled WGS sequence"/>
</dbReference>
<keyword evidence="2" id="KW-1185">Reference proteome</keyword>
<evidence type="ECO:0000313" key="2">
    <source>
        <dbReference type="Proteomes" id="UP000199226"/>
    </source>
</evidence>
<organism evidence="1 2">
    <name type="scientific">Daejeonella rubra</name>
    <dbReference type="NCBI Taxonomy" id="990371"/>
    <lineage>
        <taxon>Bacteria</taxon>
        <taxon>Pseudomonadati</taxon>
        <taxon>Bacteroidota</taxon>
        <taxon>Sphingobacteriia</taxon>
        <taxon>Sphingobacteriales</taxon>
        <taxon>Sphingobacteriaceae</taxon>
        <taxon>Daejeonella</taxon>
    </lineage>
</organism>
<sequence>MIKSETFNFLNDLAANNNRDWFLVNKGRHDDARTNVLEFAGEVITGLSKFDHTIPSGLDPKDCVMRIYRDVRFSKEKTPYKSNFGAGFSQNGKKFNGPGYYLHIHPEGSFIAGGCWMPEADLLKAIRQEIDYNGSDFRAIIEDPSFIKYYGKPESEYKLKTCPKGYDSDHPEIEYLKLKSFTFSHMLSRAELTNSGAVEQVVNGFAKLNPFIAFLRNAIS</sequence>
<evidence type="ECO:0000313" key="1">
    <source>
        <dbReference type="EMBL" id="SDM54524.1"/>
    </source>
</evidence>
<dbReference type="OrthoDB" id="9794241at2"/>
<protein>
    <submittedName>
        <fullName evidence="1">TIGR02453 family protein</fullName>
    </submittedName>
</protein>
<name>A0A1G9U4C4_9SPHI</name>
<gene>
    <name evidence="1" type="ORF">SAMN05421813_11532</name>
</gene>
<dbReference type="PIRSF" id="PIRSF028451">
    <property type="entry name" value="UCP028451"/>
    <property type="match status" value="1"/>
</dbReference>
<dbReference type="PANTHER" id="PTHR36452:SF1">
    <property type="entry name" value="DUF2461 DOMAIN-CONTAINING PROTEIN"/>
    <property type="match status" value="1"/>
</dbReference>
<reference evidence="2" key="1">
    <citation type="submission" date="2016-10" db="EMBL/GenBank/DDBJ databases">
        <authorList>
            <person name="Varghese N."/>
            <person name="Submissions S."/>
        </authorList>
    </citation>
    <scope>NUCLEOTIDE SEQUENCE [LARGE SCALE GENOMIC DNA]</scope>
    <source>
        <strain evidence="2">DSM 24536</strain>
    </source>
</reference>
<accession>A0A1G9U4C4</accession>
<dbReference type="RefSeq" id="WP_090704948.1">
    <property type="nucleotide sequence ID" value="NZ_FNHH01000015.1"/>
</dbReference>
<dbReference type="InterPro" id="IPR012808">
    <property type="entry name" value="CHP02453"/>
</dbReference>
<dbReference type="InterPro" id="IPR015996">
    <property type="entry name" value="UCP028451"/>
</dbReference>
<dbReference type="Pfam" id="PF09365">
    <property type="entry name" value="DUF2461"/>
    <property type="match status" value="1"/>
</dbReference>
<dbReference type="EMBL" id="FNHH01000015">
    <property type="protein sequence ID" value="SDM54524.1"/>
    <property type="molecule type" value="Genomic_DNA"/>
</dbReference>